<gene>
    <name evidence="2" type="ORF">G6O67_007901</name>
</gene>
<name>A0A8H4LSP7_9HYPO</name>
<protein>
    <submittedName>
        <fullName evidence="2">Uncharacterized protein</fullName>
    </submittedName>
</protein>
<comment type="caution">
    <text evidence="2">The sequence shown here is derived from an EMBL/GenBank/DDBJ whole genome shotgun (WGS) entry which is preliminary data.</text>
</comment>
<evidence type="ECO:0000256" key="1">
    <source>
        <dbReference type="SAM" id="SignalP"/>
    </source>
</evidence>
<sequence>MKYLLALHAALVGFTLASPTSYTLPSEETDNNINVPRAPQGANSDLCGNYKGPNAQKACFLARKPCTFDMKNEAKKSPDKFPTRTEKNAFIDECVRSAKYPTGSK</sequence>
<reference evidence="2 3" key="1">
    <citation type="journal article" date="2020" name="Genome Biol. Evol.">
        <title>A new high-quality draft genome assembly of the Chinese cordyceps Ophiocordyceps sinensis.</title>
        <authorList>
            <person name="Shu R."/>
            <person name="Zhang J."/>
            <person name="Meng Q."/>
            <person name="Zhang H."/>
            <person name="Zhou G."/>
            <person name="Li M."/>
            <person name="Wu P."/>
            <person name="Zhao Y."/>
            <person name="Chen C."/>
            <person name="Qin Q."/>
        </authorList>
    </citation>
    <scope>NUCLEOTIDE SEQUENCE [LARGE SCALE GENOMIC DNA]</scope>
    <source>
        <strain evidence="2 3">IOZ07</strain>
    </source>
</reference>
<evidence type="ECO:0000313" key="3">
    <source>
        <dbReference type="Proteomes" id="UP000557566"/>
    </source>
</evidence>
<accession>A0A8H4LSP7</accession>
<feature type="chain" id="PRO_5034112725" evidence="1">
    <location>
        <begin position="18"/>
        <end position="105"/>
    </location>
</feature>
<dbReference type="Proteomes" id="UP000557566">
    <property type="component" value="Unassembled WGS sequence"/>
</dbReference>
<feature type="signal peptide" evidence="1">
    <location>
        <begin position="1"/>
        <end position="17"/>
    </location>
</feature>
<dbReference type="EMBL" id="JAAVMX010000009">
    <property type="protein sequence ID" value="KAF4504451.1"/>
    <property type="molecule type" value="Genomic_DNA"/>
</dbReference>
<evidence type="ECO:0000313" key="2">
    <source>
        <dbReference type="EMBL" id="KAF4504451.1"/>
    </source>
</evidence>
<keyword evidence="1" id="KW-0732">Signal</keyword>
<dbReference type="AlphaFoldDB" id="A0A8H4LSP7"/>
<proteinExistence type="predicted"/>
<organism evidence="2 3">
    <name type="scientific">Ophiocordyceps sinensis</name>
    <dbReference type="NCBI Taxonomy" id="72228"/>
    <lineage>
        <taxon>Eukaryota</taxon>
        <taxon>Fungi</taxon>
        <taxon>Dikarya</taxon>
        <taxon>Ascomycota</taxon>
        <taxon>Pezizomycotina</taxon>
        <taxon>Sordariomycetes</taxon>
        <taxon>Hypocreomycetidae</taxon>
        <taxon>Hypocreales</taxon>
        <taxon>Ophiocordycipitaceae</taxon>
        <taxon>Ophiocordyceps</taxon>
    </lineage>
</organism>
<keyword evidence="3" id="KW-1185">Reference proteome</keyword>